<accession>A0A3B0V840</accession>
<organism evidence="1">
    <name type="scientific">hydrothermal vent metagenome</name>
    <dbReference type="NCBI Taxonomy" id="652676"/>
    <lineage>
        <taxon>unclassified sequences</taxon>
        <taxon>metagenomes</taxon>
        <taxon>ecological metagenomes</taxon>
    </lineage>
</organism>
<dbReference type="AlphaFoldDB" id="A0A3B0V840"/>
<reference evidence="1" key="1">
    <citation type="submission" date="2018-06" db="EMBL/GenBank/DDBJ databases">
        <authorList>
            <person name="Zhirakovskaya E."/>
        </authorList>
    </citation>
    <scope>NUCLEOTIDE SEQUENCE</scope>
</reference>
<dbReference type="EMBL" id="UOEU01000520">
    <property type="protein sequence ID" value="VAW34247.1"/>
    <property type="molecule type" value="Genomic_DNA"/>
</dbReference>
<gene>
    <name evidence="1" type="ORF">MNBD_CHLOROFLEXI01-264</name>
</gene>
<evidence type="ECO:0000313" key="1">
    <source>
        <dbReference type="EMBL" id="VAW34247.1"/>
    </source>
</evidence>
<protein>
    <submittedName>
        <fullName evidence="1">Uncharacterized protein</fullName>
    </submittedName>
</protein>
<name>A0A3B0V840_9ZZZZ</name>
<sequence length="448" mass="50344">MLLGLVLCVCFPMSSPDCSSFALLAANARLAELRTAHWQLVGDLSQNLDQRPVEPVQAVSVTAVHPTSLPSHLGWGSTPVSTHLRQAEARRPKTQKEEDGWWWKRNIDSHSHHASPQHTIFEDIFQTSRPSTVKLYPDIGLGMLRQEQAAAGRIWLLLRYADAAGRGWVNIAEARSLLTSKESAYTVCGWRQLRNLLKQGEGVFWQRDKVRIWLRSAAKVAYALGVARLTGQPVGLPISALTGGIGEVRAHLYASFHSGRVKENTRVNAGVWSPPIARDTLTAVSGVGRVTQRMYEKCSGTKVHFNFAVGESAEEVNRQRQAWKHGQALFELKDYRGQQGKAGKTYLAWQLPNTYIGRHQQRPKGRQKRINRTLNDLVMKGMPGTAEESNEMSELTAISEIALTKRYYPNGKLAAKAYGRKPEHELYWKRHKTRNGRFAVWQELEAVL</sequence>
<proteinExistence type="predicted"/>